<feature type="compositionally biased region" description="Polar residues" evidence="6">
    <location>
        <begin position="27"/>
        <end position="42"/>
    </location>
</feature>
<keyword evidence="3 5" id="KW-0863">Zinc-finger</keyword>
<proteinExistence type="predicted"/>
<feature type="region of interest" description="Disordered" evidence="6">
    <location>
        <begin position="569"/>
        <end position="598"/>
    </location>
</feature>
<dbReference type="PANTHER" id="PTHR13555">
    <property type="entry name" value="C2H2 ZINC FINGER CGI-62-RELATED"/>
    <property type="match status" value="1"/>
</dbReference>
<evidence type="ECO:0000256" key="6">
    <source>
        <dbReference type="SAM" id="MobiDB-lite"/>
    </source>
</evidence>
<dbReference type="EMBL" id="BLBS01000049">
    <property type="protein sequence ID" value="GET91689.1"/>
    <property type="molecule type" value="Genomic_DNA"/>
</dbReference>
<dbReference type="VEuPathDB" id="TriTrypDB:LtaPh_3236700"/>
<dbReference type="GO" id="GO:0008270">
    <property type="term" value="F:zinc ion binding"/>
    <property type="evidence" value="ECO:0007669"/>
    <property type="project" value="UniProtKB-KW"/>
</dbReference>
<feature type="compositionally biased region" description="Polar residues" evidence="6">
    <location>
        <begin position="1"/>
        <end position="10"/>
    </location>
</feature>
<evidence type="ECO:0000313" key="9">
    <source>
        <dbReference type="Proteomes" id="UP000419144"/>
    </source>
</evidence>
<evidence type="ECO:0000256" key="3">
    <source>
        <dbReference type="ARBA" id="ARBA00022771"/>
    </source>
</evidence>
<dbReference type="Proteomes" id="UP000419144">
    <property type="component" value="Unassembled WGS sequence"/>
</dbReference>
<feature type="compositionally biased region" description="Low complexity" evidence="6">
    <location>
        <begin position="243"/>
        <end position="259"/>
    </location>
</feature>
<feature type="compositionally biased region" description="Basic and acidic residues" evidence="6">
    <location>
        <begin position="59"/>
        <end position="69"/>
    </location>
</feature>
<accession>A0A640KVZ9</accession>
<dbReference type="PANTHER" id="PTHR13555:SF68">
    <property type="entry name" value="ZINC FINGER PROTEIN 474"/>
    <property type="match status" value="1"/>
</dbReference>
<dbReference type="OrthoDB" id="265955at2759"/>
<dbReference type="InterPro" id="IPR049899">
    <property type="entry name" value="Znf_C2HC_C3H"/>
</dbReference>
<name>A0A640KVZ9_LEITA</name>
<feature type="compositionally biased region" description="Basic and acidic residues" evidence="6">
    <location>
        <begin position="304"/>
        <end position="315"/>
    </location>
</feature>
<dbReference type="Gene3D" id="3.30.160.60">
    <property type="entry name" value="Classic Zinc Finger"/>
    <property type="match status" value="2"/>
</dbReference>
<dbReference type="InterPro" id="IPR026319">
    <property type="entry name" value="ZC2HC1A/B-like"/>
</dbReference>
<feature type="region of interest" description="Disordered" evidence="6">
    <location>
        <begin position="227"/>
        <end position="329"/>
    </location>
</feature>
<evidence type="ECO:0000256" key="5">
    <source>
        <dbReference type="PROSITE-ProRule" id="PRU01371"/>
    </source>
</evidence>
<keyword evidence="2" id="KW-0677">Repeat</keyword>
<feature type="compositionally biased region" description="Basic and acidic residues" evidence="6">
    <location>
        <begin position="481"/>
        <end position="490"/>
    </location>
</feature>
<sequence length="630" mass="66500">MNTTQRTTAPSELGGGSLAGSHKGGTLTATPRSATHLRSTNGKKADDRDLIVTRGLKQLLEEERKHRGTGESMNSPAPGRKAKAKGPRRSLGQAPNFIICYLCGRQFGTASIDIHRPQCYLKRLIAWERGDPAIRGPKPLNHEEHEKMMKMRTANAGVADGFAAGGGYSSAGRSGGGRFGKQAPLKGVELYNQLQMEAYNDTALSPCPNCGRTFLPDRLQVHLKSCKPGKTAKPVSTVSSRLAPPVATPSTATTSDSPALTKDRGVRPAGGCKAPASAGSDSLPSEAESSSKPLNHTMSTCTSAHKEVSLRERQPAKASLSESSGRVEDEPNKLVLAANAPKSAVIASKVPDSDVIEVVVEVDAEDTKPPSPRAATERRLSFVPLTGTDPDMIGSSAPNRPALMEPSLAAPSTFSAQGRIEHSNGNGGTTGSQALVSRSTPRDTAATKKPPGHSLPSTPQTADVPGLKEEQQAEGSSGANHHCDPSIENDSAVHDELHGDADGEHNSGKKIRLNNVSHFKNVSSRLNLQLRSMEADLVPCTYCGRKFLPERVQRHADCCIERNKPLAARKSNAPPAQSSTRATTPKRAKPTPAASAVESTAPGKAKFCGGCGCKVSESDQKFCTKCGHKL</sequence>
<feature type="domain" description="C2HC/C3H-type" evidence="7">
    <location>
        <begin position="203"/>
        <end position="232"/>
    </location>
</feature>
<dbReference type="AlphaFoldDB" id="A0A640KVZ9"/>
<protein>
    <recommendedName>
        <fullName evidence="7">C2HC/C3H-type domain-containing protein</fullName>
    </recommendedName>
</protein>
<feature type="compositionally biased region" description="Polar residues" evidence="6">
    <location>
        <begin position="574"/>
        <end position="583"/>
    </location>
</feature>
<evidence type="ECO:0000259" key="7">
    <source>
        <dbReference type="PROSITE" id="PS52027"/>
    </source>
</evidence>
<dbReference type="Pfam" id="PF13913">
    <property type="entry name" value="zf-C2HC_2"/>
    <property type="match status" value="3"/>
</dbReference>
<gene>
    <name evidence="8" type="ORF">LtaPh_3236700</name>
</gene>
<feature type="compositionally biased region" description="Low complexity" evidence="6">
    <location>
        <begin position="280"/>
        <end position="294"/>
    </location>
</feature>
<keyword evidence="4" id="KW-0862">Zinc</keyword>
<evidence type="ECO:0000256" key="1">
    <source>
        <dbReference type="ARBA" id="ARBA00022723"/>
    </source>
</evidence>
<feature type="domain" description="C2HC/C3H-type" evidence="7">
    <location>
        <begin position="536"/>
        <end position="565"/>
    </location>
</feature>
<organism evidence="8 9">
    <name type="scientific">Leishmania tarentolae</name>
    <name type="common">Sauroleishmania tarentolae</name>
    <dbReference type="NCBI Taxonomy" id="5689"/>
    <lineage>
        <taxon>Eukaryota</taxon>
        <taxon>Discoba</taxon>
        <taxon>Euglenozoa</taxon>
        <taxon>Kinetoplastea</taxon>
        <taxon>Metakinetoplastina</taxon>
        <taxon>Trypanosomatida</taxon>
        <taxon>Trypanosomatidae</taxon>
        <taxon>Leishmaniinae</taxon>
        <taxon>Leishmania</taxon>
        <taxon>lizard Leishmania</taxon>
    </lineage>
</organism>
<reference evidence="8" key="1">
    <citation type="submission" date="2019-11" db="EMBL/GenBank/DDBJ databases">
        <title>Leishmania tarentolae CDS.</title>
        <authorList>
            <person name="Goto Y."/>
            <person name="Yamagishi J."/>
        </authorList>
    </citation>
    <scope>NUCLEOTIDE SEQUENCE [LARGE SCALE GENOMIC DNA]</scope>
    <source>
        <strain evidence="8">Parrot Tar II</strain>
    </source>
</reference>
<evidence type="ECO:0000313" key="8">
    <source>
        <dbReference type="EMBL" id="GET91689.1"/>
    </source>
</evidence>
<dbReference type="PROSITE" id="PS52027">
    <property type="entry name" value="ZF_C2HC_C3H"/>
    <property type="match status" value="2"/>
</dbReference>
<comment type="caution">
    <text evidence="8">The sequence shown here is derived from an EMBL/GenBank/DDBJ whole genome shotgun (WGS) entry which is preliminary data.</text>
</comment>
<feature type="region of interest" description="Disordered" evidence="6">
    <location>
        <begin position="1"/>
        <end position="89"/>
    </location>
</feature>
<keyword evidence="1" id="KW-0479">Metal-binding</keyword>
<evidence type="ECO:0000256" key="2">
    <source>
        <dbReference type="ARBA" id="ARBA00022737"/>
    </source>
</evidence>
<evidence type="ECO:0000256" key="4">
    <source>
        <dbReference type="ARBA" id="ARBA00022833"/>
    </source>
</evidence>
<feature type="region of interest" description="Disordered" evidence="6">
    <location>
        <begin position="363"/>
        <end position="490"/>
    </location>
</feature>
<keyword evidence="9" id="KW-1185">Reference proteome</keyword>